<keyword evidence="6" id="KW-0808">Transferase</keyword>
<proteinExistence type="predicted"/>
<dbReference type="InterPro" id="IPR002545">
    <property type="entry name" value="CheW-lke_dom"/>
</dbReference>
<feature type="domain" description="HPt" evidence="16">
    <location>
        <begin position="7"/>
        <end position="111"/>
    </location>
</feature>
<keyword evidence="7" id="KW-0547">Nucleotide-binding</keyword>
<dbReference type="InterPro" id="IPR008207">
    <property type="entry name" value="Sig_transdc_His_kin_Hpt_dom"/>
</dbReference>
<dbReference type="PROSITE" id="PS50894">
    <property type="entry name" value="HPT"/>
    <property type="match status" value="1"/>
</dbReference>
<dbReference type="SMART" id="SM00260">
    <property type="entry name" value="CheW"/>
    <property type="match status" value="1"/>
</dbReference>
<name>A0ABT5KU51_9BURK</name>
<evidence type="ECO:0000313" key="17">
    <source>
        <dbReference type="EMBL" id="MDC8785965.1"/>
    </source>
</evidence>
<dbReference type="Pfam" id="PF02518">
    <property type="entry name" value="HATPase_c"/>
    <property type="match status" value="1"/>
</dbReference>
<protein>
    <recommendedName>
        <fullName evidence="3">Chemotaxis protein CheA</fullName>
        <ecNumber evidence="2">2.7.13.3</ecNumber>
    </recommendedName>
</protein>
<organism evidence="17 18">
    <name type="scientific">Roseateles koreensis</name>
    <dbReference type="NCBI Taxonomy" id="2987526"/>
    <lineage>
        <taxon>Bacteria</taxon>
        <taxon>Pseudomonadati</taxon>
        <taxon>Pseudomonadota</taxon>
        <taxon>Betaproteobacteria</taxon>
        <taxon>Burkholderiales</taxon>
        <taxon>Sphaerotilaceae</taxon>
        <taxon>Roseateles</taxon>
    </lineage>
</organism>
<evidence type="ECO:0000256" key="4">
    <source>
        <dbReference type="ARBA" id="ARBA00022500"/>
    </source>
</evidence>
<dbReference type="InterPro" id="IPR036097">
    <property type="entry name" value="HisK_dim/P_sf"/>
</dbReference>
<dbReference type="SMART" id="SM00073">
    <property type="entry name" value="HPT"/>
    <property type="match status" value="1"/>
</dbReference>
<feature type="domain" description="CheW-like" evidence="15">
    <location>
        <begin position="594"/>
        <end position="727"/>
    </location>
</feature>
<dbReference type="Gene3D" id="3.30.565.10">
    <property type="entry name" value="Histidine kinase-like ATPase, C-terminal domain"/>
    <property type="match status" value="1"/>
</dbReference>
<dbReference type="SMART" id="SM00387">
    <property type="entry name" value="HATPase_c"/>
    <property type="match status" value="1"/>
</dbReference>
<evidence type="ECO:0000313" key="18">
    <source>
        <dbReference type="Proteomes" id="UP001219862"/>
    </source>
</evidence>
<accession>A0ABT5KU51</accession>
<reference evidence="17 18" key="1">
    <citation type="submission" date="2022-10" db="EMBL/GenBank/DDBJ databases">
        <title>paucibacter sp. hw8 Genome sequencing.</title>
        <authorList>
            <person name="Park S."/>
        </authorList>
    </citation>
    <scope>NUCLEOTIDE SEQUENCE [LARGE SCALE GENOMIC DNA]</scope>
    <source>
        <strain evidence="18">hw8</strain>
    </source>
</reference>
<sequence>MSMSDDDAEILATARAGFIDEAQDMLRQFEEAMLALEDAPEDAEQLNAAFRAAHTIKGTAGLFGFDRVVTFTHEAETLLEALRSGQRPFDEPTAAALLESRDQIERLLSEVHLDASEPQTEATGAALAVRLRALYGGSAPPAEPAADSAPAITSQDAAEPVVVEPVWHLSIRFLNDALRNGLDPLSFMRYLSKLGEVRHIRTLTTAIPALESIDAEACYLGFEVRFKTEVGKEEIAGVFEFATDDSDVQILAPDAKPSEFEALAELRCGIDAVARAALYDCWLAQGHHFDLREDVIELPGDSEPVALVMPRIERRTEAPVVAGANRRSGEGDRREGGRDRRAGDETRFIRVRADKLDHLIDLIGELVIAGSGAQMLAHQEGTDVLMEATRRVVDLMQDTRDGALALRMVPIGETFGRFQRVVRDISKQLGKEVDLVVSGGDTELDKSMVERLADPLMHLVRNSMDHGLEAAADRLAAGKPVQGRLALNAFHEAGAVVIEVSDDGRGLARERIVTKAIERELINPTQELTDHEVWQLIFLPGFSTAEQVTDLSGRGVGMDVVKRNIESLRGTIALTSEPGRGTLTQIRLPLTLAMIDGFLTMVSGAHYVLPLSVVAECIDVPAEHRKDDQRVSGTFNLRGEVLPWLDLARFYQVEPDFSRRRSVVVVRYGDERVGLIVDRLMGQHQTVIKPLPEIFAHVRALAGSTILGSGDVALVLDVQGLMRSAQTTRHGTRMARRA</sequence>
<dbReference type="InterPro" id="IPR005467">
    <property type="entry name" value="His_kinase_dom"/>
</dbReference>
<evidence type="ECO:0000256" key="2">
    <source>
        <dbReference type="ARBA" id="ARBA00012438"/>
    </source>
</evidence>
<comment type="caution">
    <text evidence="17">The sequence shown here is derived from an EMBL/GenBank/DDBJ whole genome shotgun (WGS) entry which is preliminary data.</text>
</comment>
<evidence type="ECO:0000256" key="5">
    <source>
        <dbReference type="ARBA" id="ARBA00022553"/>
    </source>
</evidence>
<keyword evidence="5 12" id="KW-0597">Phosphoprotein</keyword>
<evidence type="ECO:0000259" key="16">
    <source>
        <dbReference type="PROSITE" id="PS50894"/>
    </source>
</evidence>
<feature type="modified residue" description="Phosphohistidine" evidence="12">
    <location>
        <position position="54"/>
    </location>
</feature>
<comment type="catalytic activity">
    <reaction evidence="1">
        <text>ATP + protein L-histidine = ADP + protein N-phospho-L-histidine.</text>
        <dbReference type="EC" id="2.7.13.3"/>
    </reaction>
</comment>
<evidence type="ECO:0000256" key="10">
    <source>
        <dbReference type="ARBA" id="ARBA00023012"/>
    </source>
</evidence>
<evidence type="ECO:0000256" key="12">
    <source>
        <dbReference type="PROSITE-ProRule" id="PRU00110"/>
    </source>
</evidence>
<dbReference type="EC" id="2.7.13.3" evidence="2"/>
<feature type="compositionally biased region" description="Basic and acidic residues" evidence="13">
    <location>
        <begin position="327"/>
        <end position="342"/>
    </location>
</feature>
<evidence type="ECO:0000256" key="1">
    <source>
        <dbReference type="ARBA" id="ARBA00000085"/>
    </source>
</evidence>
<dbReference type="InterPro" id="IPR004105">
    <property type="entry name" value="CheA-like_dim"/>
</dbReference>
<dbReference type="PROSITE" id="PS50109">
    <property type="entry name" value="HIS_KIN"/>
    <property type="match status" value="1"/>
</dbReference>
<dbReference type="PANTHER" id="PTHR43395">
    <property type="entry name" value="SENSOR HISTIDINE KINASE CHEA"/>
    <property type="match status" value="1"/>
</dbReference>
<evidence type="ECO:0000256" key="9">
    <source>
        <dbReference type="ARBA" id="ARBA00022840"/>
    </source>
</evidence>
<evidence type="ECO:0000256" key="7">
    <source>
        <dbReference type="ARBA" id="ARBA00022741"/>
    </source>
</evidence>
<dbReference type="PRINTS" id="PR00344">
    <property type="entry name" value="BCTRLSENSOR"/>
</dbReference>
<dbReference type="InterPro" id="IPR003594">
    <property type="entry name" value="HATPase_dom"/>
</dbReference>
<comment type="function">
    <text evidence="11">Involved in the transmission of sensory signals from the chemoreceptors to the flagellar motors. CheA is autophosphorylated; it can transfer its phosphate group to either CheB or CheY.</text>
</comment>
<dbReference type="Gene3D" id="1.10.287.560">
    <property type="entry name" value="Histidine kinase CheA-like, homodimeric domain"/>
    <property type="match status" value="1"/>
</dbReference>
<feature type="region of interest" description="Disordered" evidence="13">
    <location>
        <begin position="321"/>
        <end position="342"/>
    </location>
</feature>
<feature type="domain" description="Histidine kinase" evidence="14">
    <location>
        <begin position="383"/>
        <end position="592"/>
    </location>
</feature>
<keyword evidence="9" id="KW-0067">ATP-binding</keyword>
<dbReference type="InterPro" id="IPR036641">
    <property type="entry name" value="HPT_dom_sf"/>
</dbReference>
<gene>
    <name evidence="17" type="ORF">PRZ01_12255</name>
</gene>
<dbReference type="Gene3D" id="1.20.120.160">
    <property type="entry name" value="HPT domain"/>
    <property type="match status" value="1"/>
</dbReference>
<dbReference type="SMART" id="SM01231">
    <property type="entry name" value="H-kinase_dim"/>
    <property type="match status" value="1"/>
</dbReference>
<evidence type="ECO:0000256" key="11">
    <source>
        <dbReference type="ARBA" id="ARBA00035100"/>
    </source>
</evidence>
<dbReference type="SUPFAM" id="SSF47226">
    <property type="entry name" value="Histidine-containing phosphotransfer domain, HPT domain"/>
    <property type="match status" value="1"/>
</dbReference>
<evidence type="ECO:0000256" key="3">
    <source>
        <dbReference type="ARBA" id="ARBA00021495"/>
    </source>
</evidence>
<dbReference type="InterPro" id="IPR036061">
    <property type="entry name" value="CheW-like_dom_sf"/>
</dbReference>
<dbReference type="InterPro" id="IPR036890">
    <property type="entry name" value="HATPase_C_sf"/>
</dbReference>
<keyword evidence="10" id="KW-0902">Two-component regulatory system</keyword>
<dbReference type="PANTHER" id="PTHR43395:SF10">
    <property type="entry name" value="CHEMOTAXIS PROTEIN CHEA"/>
    <property type="match status" value="1"/>
</dbReference>
<dbReference type="InterPro" id="IPR004358">
    <property type="entry name" value="Sig_transdc_His_kin-like_C"/>
</dbReference>
<dbReference type="SUPFAM" id="SSF55874">
    <property type="entry name" value="ATPase domain of HSP90 chaperone/DNA topoisomerase II/histidine kinase"/>
    <property type="match status" value="1"/>
</dbReference>
<dbReference type="Proteomes" id="UP001219862">
    <property type="component" value="Unassembled WGS sequence"/>
</dbReference>
<evidence type="ECO:0000256" key="13">
    <source>
        <dbReference type="SAM" id="MobiDB-lite"/>
    </source>
</evidence>
<dbReference type="SUPFAM" id="SSF50341">
    <property type="entry name" value="CheW-like"/>
    <property type="match status" value="1"/>
</dbReference>
<dbReference type="Gene3D" id="2.30.30.40">
    <property type="entry name" value="SH3 Domains"/>
    <property type="match status" value="1"/>
</dbReference>
<evidence type="ECO:0000259" key="14">
    <source>
        <dbReference type="PROSITE" id="PS50109"/>
    </source>
</evidence>
<keyword evidence="4" id="KW-0145">Chemotaxis</keyword>
<dbReference type="InterPro" id="IPR037006">
    <property type="entry name" value="CheA-like_homodim_sf"/>
</dbReference>
<keyword evidence="18" id="KW-1185">Reference proteome</keyword>
<dbReference type="SUPFAM" id="SSF47384">
    <property type="entry name" value="Homodimeric domain of signal transducing histidine kinase"/>
    <property type="match status" value="1"/>
</dbReference>
<dbReference type="CDD" id="cd16916">
    <property type="entry name" value="HATPase_CheA-like"/>
    <property type="match status" value="1"/>
</dbReference>
<dbReference type="EMBL" id="JAQQXS010000010">
    <property type="protein sequence ID" value="MDC8785965.1"/>
    <property type="molecule type" value="Genomic_DNA"/>
</dbReference>
<dbReference type="Pfam" id="PF01627">
    <property type="entry name" value="Hpt"/>
    <property type="match status" value="1"/>
</dbReference>
<dbReference type="CDD" id="cd00088">
    <property type="entry name" value="HPT"/>
    <property type="match status" value="1"/>
</dbReference>
<dbReference type="PROSITE" id="PS50851">
    <property type="entry name" value="CHEW"/>
    <property type="match status" value="1"/>
</dbReference>
<keyword evidence="8" id="KW-0418">Kinase</keyword>
<evidence type="ECO:0000256" key="8">
    <source>
        <dbReference type="ARBA" id="ARBA00022777"/>
    </source>
</evidence>
<dbReference type="RefSeq" id="WP_273597080.1">
    <property type="nucleotide sequence ID" value="NZ_JAQQXS010000010.1"/>
</dbReference>
<dbReference type="Pfam" id="PF01584">
    <property type="entry name" value="CheW"/>
    <property type="match status" value="1"/>
</dbReference>
<evidence type="ECO:0000259" key="15">
    <source>
        <dbReference type="PROSITE" id="PS50851"/>
    </source>
</evidence>
<evidence type="ECO:0000256" key="6">
    <source>
        <dbReference type="ARBA" id="ARBA00022679"/>
    </source>
</evidence>
<dbReference type="InterPro" id="IPR051315">
    <property type="entry name" value="Bact_Chemotaxis_CheA"/>
</dbReference>
<dbReference type="Pfam" id="PF02895">
    <property type="entry name" value="H-kinase_dim"/>
    <property type="match status" value="1"/>
</dbReference>